<accession>A0A3N4IMF9</accession>
<evidence type="ECO:0000313" key="2">
    <source>
        <dbReference type="EMBL" id="RPA87315.1"/>
    </source>
</evidence>
<keyword evidence="1" id="KW-0732">Signal</keyword>
<dbReference type="OrthoDB" id="5006988at2759"/>
<name>A0A3N4IMF9_ASCIM</name>
<protein>
    <recommendedName>
        <fullName evidence="4">Ecp2 effector protein domain-containing protein</fullName>
    </recommendedName>
</protein>
<dbReference type="AlphaFoldDB" id="A0A3N4IMF9"/>
<reference evidence="2 3" key="1">
    <citation type="journal article" date="2018" name="Nat. Ecol. Evol.">
        <title>Pezizomycetes genomes reveal the molecular basis of ectomycorrhizal truffle lifestyle.</title>
        <authorList>
            <person name="Murat C."/>
            <person name="Payen T."/>
            <person name="Noel B."/>
            <person name="Kuo A."/>
            <person name="Morin E."/>
            <person name="Chen J."/>
            <person name="Kohler A."/>
            <person name="Krizsan K."/>
            <person name="Balestrini R."/>
            <person name="Da Silva C."/>
            <person name="Montanini B."/>
            <person name="Hainaut M."/>
            <person name="Levati E."/>
            <person name="Barry K.W."/>
            <person name="Belfiori B."/>
            <person name="Cichocki N."/>
            <person name="Clum A."/>
            <person name="Dockter R.B."/>
            <person name="Fauchery L."/>
            <person name="Guy J."/>
            <person name="Iotti M."/>
            <person name="Le Tacon F."/>
            <person name="Lindquist E.A."/>
            <person name="Lipzen A."/>
            <person name="Malagnac F."/>
            <person name="Mello A."/>
            <person name="Molinier V."/>
            <person name="Miyauchi S."/>
            <person name="Poulain J."/>
            <person name="Riccioni C."/>
            <person name="Rubini A."/>
            <person name="Sitrit Y."/>
            <person name="Splivallo R."/>
            <person name="Traeger S."/>
            <person name="Wang M."/>
            <person name="Zifcakova L."/>
            <person name="Wipf D."/>
            <person name="Zambonelli A."/>
            <person name="Paolocci F."/>
            <person name="Nowrousian M."/>
            <person name="Ottonello S."/>
            <person name="Baldrian P."/>
            <person name="Spatafora J.W."/>
            <person name="Henrissat B."/>
            <person name="Nagy L.G."/>
            <person name="Aury J.M."/>
            <person name="Wincker P."/>
            <person name="Grigoriev I.V."/>
            <person name="Bonfante P."/>
            <person name="Martin F.M."/>
        </authorList>
    </citation>
    <scope>NUCLEOTIDE SEQUENCE [LARGE SCALE GENOMIC DNA]</scope>
    <source>
        <strain evidence="2 3">RN42</strain>
    </source>
</reference>
<sequence length="188" mass="20744">MKFSITTAFAIAIAFGTQMTSALIVPTDQADGVYEASIDANGEILAGTEVKLLKAFDRRSLEKDSLPAITPNRLNSRQLPSPSTRCNQRWLNQSDYNCLMGQVDNFGNNQDIPSNTARWYTCGSAVIYMCNYSSMGNPVRGSEFRQASALMNSHCGVVKAGWVIIDEWNKDYGRDTVGVRICRSQTPV</sequence>
<proteinExistence type="predicted"/>
<dbReference type="Proteomes" id="UP000275078">
    <property type="component" value="Unassembled WGS sequence"/>
</dbReference>
<evidence type="ECO:0000313" key="3">
    <source>
        <dbReference type="Proteomes" id="UP000275078"/>
    </source>
</evidence>
<evidence type="ECO:0000256" key="1">
    <source>
        <dbReference type="SAM" id="SignalP"/>
    </source>
</evidence>
<gene>
    <name evidence="2" type="ORF">BJ508DRAFT_372383</name>
</gene>
<dbReference type="EMBL" id="ML119647">
    <property type="protein sequence ID" value="RPA87315.1"/>
    <property type="molecule type" value="Genomic_DNA"/>
</dbReference>
<organism evidence="2 3">
    <name type="scientific">Ascobolus immersus RN42</name>
    <dbReference type="NCBI Taxonomy" id="1160509"/>
    <lineage>
        <taxon>Eukaryota</taxon>
        <taxon>Fungi</taxon>
        <taxon>Dikarya</taxon>
        <taxon>Ascomycota</taxon>
        <taxon>Pezizomycotina</taxon>
        <taxon>Pezizomycetes</taxon>
        <taxon>Pezizales</taxon>
        <taxon>Ascobolaceae</taxon>
        <taxon>Ascobolus</taxon>
    </lineage>
</organism>
<feature type="chain" id="PRO_5018287856" description="Ecp2 effector protein domain-containing protein" evidence="1">
    <location>
        <begin position="23"/>
        <end position="188"/>
    </location>
</feature>
<keyword evidence="3" id="KW-1185">Reference proteome</keyword>
<dbReference type="STRING" id="1160509.A0A3N4IMF9"/>
<feature type="signal peptide" evidence="1">
    <location>
        <begin position="1"/>
        <end position="22"/>
    </location>
</feature>
<evidence type="ECO:0008006" key="4">
    <source>
        <dbReference type="Google" id="ProtNLM"/>
    </source>
</evidence>